<feature type="transmembrane region" description="Helical" evidence="6">
    <location>
        <begin position="271"/>
        <end position="292"/>
    </location>
</feature>
<proteinExistence type="predicted"/>
<dbReference type="Pfam" id="PF13886">
    <property type="entry name" value="TM7S3_TM198"/>
    <property type="match status" value="1"/>
</dbReference>
<evidence type="ECO:0000256" key="6">
    <source>
        <dbReference type="SAM" id="Phobius"/>
    </source>
</evidence>
<keyword evidence="2 6" id="KW-0812">Transmembrane</keyword>
<accession>A0A8K0XSM4</accession>
<feature type="region of interest" description="Disordered" evidence="5">
    <location>
        <begin position="311"/>
        <end position="363"/>
    </location>
</feature>
<organism evidence="9 10">
    <name type="scientific">Cristinia sonorae</name>
    <dbReference type="NCBI Taxonomy" id="1940300"/>
    <lineage>
        <taxon>Eukaryota</taxon>
        <taxon>Fungi</taxon>
        <taxon>Dikarya</taxon>
        <taxon>Basidiomycota</taxon>
        <taxon>Agaricomycotina</taxon>
        <taxon>Agaricomycetes</taxon>
        <taxon>Agaricomycetidae</taxon>
        <taxon>Agaricales</taxon>
        <taxon>Pleurotineae</taxon>
        <taxon>Stephanosporaceae</taxon>
        <taxon>Cristinia</taxon>
    </lineage>
</organism>
<evidence type="ECO:0000256" key="7">
    <source>
        <dbReference type="SAM" id="SignalP"/>
    </source>
</evidence>
<feature type="transmembrane region" description="Helical" evidence="6">
    <location>
        <begin position="104"/>
        <end position="123"/>
    </location>
</feature>
<evidence type="ECO:0000256" key="3">
    <source>
        <dbReference type="ARBA" id="ARBA00022989"/>
    </source>
</evidence>
<feature type="compositionally biased region" description="Basic and acidic residues" evidence="5">
    <location>
        <begin position="348"/>
        <end position="363"/>
    </location>
</feature>
<name>A0A8K0XSM4_9AGAR</name>
<evidence type="ECO:0000259" key="8">
    <source>
        <dbReference type="Pfam" id="PF13886"/>
    </source>
</evidence>
<evidence type="ECO:0000256" key="2">
    <source>
        <dbReference type="ARBA" id="ARBA00022692"/>
    </source>
</evidence>
<evidence type="ECO:0000313" key="10">
    <source>
        <dbReference type="Proteomes" id="UP000813824"/>
    </source>
</evidence>
<dbReference type="GO" id="GO:0016020">
    <property type="term" value="C:membrane"/>
    <property type="evidence" value="ECO:0007669"/>
    <property type="project" value="UniProtKB-SubCell"/>
</dbReference>
<evidence type="ECO:0000313" key="9">
    <source>
        <dbReference type="EMBL" id="KAH8103265.1"/>
    </source>
</evidence>
<dbReference type="Proteomes" id="UP000813824">
    <property type="component" value="Unassembled WGS sequence"/>
</dbReference>
<feature type="signal peptide" evidence="7">
    <location>
        <begin position="1"/>
        <end position="26"/>
    </location>
</feature>
<evidence type="ECO:0000256" key="4">
    <source>
        <dbReference type="ARBA" id="ARBA00023136"/>
    </source>
</evidence>
<evidence type="ECO:0000256" key="5">
    <source>
        <dbReference type="SAM" id="MobiDB-lite"/>
    </source>
</evidence>
<feature type="transmembrane region" description="Helical" evidence="6">
    <location>
        <begin position="191"/>
        <end position="209"/>
    </location>
</feature>
<comment type="subcellular location">
    <subcellularLocation>
        <location evidence="1">Membrane</location>
        <topology evidence="1">Multi-pass membrane protein</topology>
    </subcellularLocation>
</comment>
<feature type="chain" id="PRO_5035480897" description="TM7S3/TM198-like domain-containing protein" evidence="7">
    <location>
        <begin position="27"/>
        <end position="363"/>
    </location>
</feature>
<dbReference type="EMBL" id="JAEVFJ010000007">
    <property type="protein sequence ID" value="KAH8103265.1"/>
    <property type="molecule type" value="Genomic_DNA"/>
</dbReference>
<keyword evidence="3 6" id="KW-1133">Transmembrane helix</keyword>
<gene>
    <name evidence="9" type="ORF">BXZ70DRAFT_713552</name>
</gene>
<dbReference type="OrthoDB" id="3359595at2759"/>
<reference evidence="9" key="1">
    <citation type="journal article" date="2021" name="New Phytol.">
        <title>Evolutionary innovations through gain and loss of genes in the ectomycorrhizal Boletales.</title>
        <authorList>
            <person name="Wu G."/>
            <person name="Miyauchi S."/>
            <person name="Morin E."/>
            <person name="Kuo A."/>
            <person name="Drula E."/>
            <person name="Varga T."/>
            <person name="Kohler A."/>
            <person name="Feng B."/>
            <person name="Cao Y."/>
            <person name="Lipzen A."/>
            <person name="Daum C."/>
            <person name="Hundley H."/>
            <person name="Pangilinan J."/>
            <person name="Johnson J."/>
            <person name="Barry K."/>
            <person name="LaButti K."/>
            <person name="Ng V."/>
            <person name="Ahrendt S."/>
            <person name="Min B."/>
            <person name="Choi I.G."/>
            <person name="Park H."/>
            <person name="Plett J.M."/>
            <person name="Magnuson J."/>
            <person name="Spatafora J.W."/>
            <person name="Nagy L.G."/>
            <person name="Henrissat B."/>
            <person name="Grigoriev I.V."/>
            <person name="Yang Z.L."/>
            <person name="Xu J."/>
            <person name="Martin F.M."/>
        </authorList>
    </citation>
    <scope>NUCLEOTIDE SEQUENCE</scope>
    <source>
        <strain evidence="9">KKN 215</strain>
    </source>
</reference>
<feature type="transmembrane region" description="Helical" evidence="6">
    <location>
        <begin position="216"/>
        <end position="235"/>
    </location>
</feature>
<sequence length="363" mass="38869">MASSPESLRLLFSLFVLSSIVTAAASLPHSGEHVPHLLSKRHSPLATYDNGTLYVPDPDTQLAIPQGSASDGAGFGFDPPAVIWLVWSFAVGIPLALAGIRLSFATTGASTGIACTLLVWTAFANTLNATGISDVLLTGIAMGAFVLGFIMGALSIGRLAGITLLGITGGLSIGVRIVLLRPGLLIPTYGYNWIIVTIPGVVGFLLVILRQRMAITSGSASVGTFLVGLAIDLSINKQKGMSQGLRFLFDRNRSHLVDLFSTGYHPTASTYVILALTLVLTPCFAFMQEYFFKQPFRRVRSNSLESLKSRVSIRRSTNNAAPEETETLQPPPEDYPEKGDIDSQLTVHVKEKDGSMTRKSESV</sequence>
<dbReference type="AlphaFoldDB" id="A0A8K0XSM4"/>
<feature type="domain" description="TM7S3/TM198-like" evidence="8">
    <location>
        <begin position="89"/>
        <end position="288"/>
    </location>
</feature>
<feature type="transmembrane region" description="Helical" evidence="6">
    <location>
        <begin position="81"/>
        <end position="97"/>
    </location>
</feature>
<keyword evidence="10" id="KW-1185">Reference proteome</keyword>
<keyword evidence="4 6" id="KW-0472">Membrane</keyword>
<keyword evidence="7" id="KW-0732">Signal</keyword>
<feature type="transmembrane region" description="Helical" evidence="6">
    <location>
        <begin position="159"/>
        <end position="179"/>
    </location>
</feature>
<evidence type="ECO:0000256" key="1">
    <source>
        <dbReference type="ARBA" id="ARBA00004141"/>
    </source>
</evidence>
<comment type="caution">
    <text evidence="9">The sequence shown here is derived from an EMBL/GenBank/DDBJ whole genome shotgun (WGS) entry which is preliminary data.</text>
</comment>
<dbReference type="InterPro" id="IPR025256">
    <property type="entry name" value="TM7S3/TM198-like_dom"/>
</dbReference>
<protein>
    <recommendedName>
        <fullName evidence="8">TM7S3/TM198-like domain-containing protein</fullName>
    </recommendedName>
</protein>
<feature type="transmembrane region" description="Helical" evidence="6">
    <location>
        <begin position="135"/>
        <end position="154"/>
    </location>
</feature>